<reference evidence="8 9" key="1">
    <citation type="submission" date="2014-04" db="EMBL/GenBank/DDBJ databases">
        <authorList>
            <consortium name="DOE Joint Genome Institute"/>
            <person name="Kuo A."/>
            <person name="Kohler A."/>
            <person name="Costa M.D."/>
            <person name="Nagy L.G."/>
            <person name="Floudas D."/>
            <person name="Copeland A."/>
            <person name="Barry K.W."/>
            <person name="Cichocki N."/>
            <person name="Veneault-Fourrey C."/>
            <person name="LaButti K."/>
            <person name="Lindquist E.A."/>
            <person name="Lipzen A."/>
            <person name="Lundell T."/>
            <person name="Morin E."/>
            <person name="Murat C."/>
            <person name="Sun H."/>
            <person name="Tunlid A."/>
            <person name="Henrissat B."/>
            <person name="Grigoriev I.V."/>
            <person name="Hibbett D.S."/>
            <person name="Martin F."/>
            <person name="Nordberg H.P."/>
            <person name="Cantor M.N."/>
            <person name="Hua S.X."/>
        </authorList>
    </citation>
    <scope>NUCLEOTIDE SEQUENCE [LARGE SCALE GENOMIC DNA]</scope>
    <source>
        <strain evidence="8 9">Marx 270</strain>
    </source>
</reference>
<evidence type="ECO:0000313" key="9">
    <source>
        <dbReference type="Proteomes" id="UP000054217"/>
    </source>
</evidence>
<evidence type="ECO:0000256" key="5">
    <source>
        <dbReference type="PIRSR" id="PIRSR000097-2"/>
    </source>
</evidence>
<dbReference type="PIRSF" id="PIRSF000097">
    <property type="entry name" value="AKR"/>
    <property type="match status" value="1"/>
</dbReference>
<organism evidence="8 9">
    <name type="scientific">Pisolithus tinctorius Marx 270</name>
    <dbReference type="NCBI Taxonomy" id="870435"/>
    <lineage>
        <taxon>Eukaryota</taxon>
        <taxon>Fungi</taxon>
        <taxon>Dikarya</taxon>
        <taxon>Basidiomycota</taxon>
        <taxon>Agaricomycotina</taxon>
        <taxon>Agaricomycetes</taxon>
        <taxon>Agaricomycetidae</taxon>
        <taxon>Boletales</taxon>
        <taxon>Sclerodermatineae</taxon>
        <taxon>Pisolithaceae</taxon>
        <taxon>Pisolithus</taxon>
    </lineage>
</organism>
<dbReference type="GO" id="GO:0016616">
    <property type="term" value="F:oxidoreductase activity, acting on the CH-OH group of donors, NAD or NADP as acceptor"/>
    <property type="evidence" value="ECO:0007669"/>
    <property type="project" value="UniProtKB-ARBA"/>
</dbReference>
<dbReference type="InterPro" id="IPR020471">
    <property type="entry name" value="AKR"/>
</dbReference>
<proteinExistence type="inferred from homology"/>
<accession>A0A0C3PK15</accession>
<dbReference type="SUPFAM" id="SSF51430">
    <property type="entry name" value="NAD(P)-linked oxidoreductase"/>
    <property type="match status" value="1"/>
</dbReference>
<protein>
    <recommendedName>
        <fullName evidence="7">NADP-dependent oxidoreductase domain-containing protein</fullName>
    </recommendedName>
</protein>
<dbReference type="PROSITE" id="PS00062">
    <property type="entry name" value="ALDOKETO_REDUCTASE_2"/>
    <property type="match status" value="1"/>
</dbReference>
<dbReference type="InterPro" id="IPR044494">
    <property type="entry name" value="AKR3C2/3"/>
</dbReference>
<dbReference type="HOGENOM" id="CLU_023205_0_3_1"/>
<dbReference type="STRING" id="870435.A0A0C3PK15"/>
<dbReference type="PANTHER" id="PTHR43827:SF3">
    <property type="entry name" value="NADP-DEPENDENT OXIDOREDUCTASE DOMAIN-CONTAINING PROTEIN"/>
    <property type="match status" value="1"/>
</dbReference>
<sequence length="289" mass="32024">MASFIHLNDGNQLPWIAFGTGTALYGRDATESVLRAIDNGFIHIDTAETYGNEASVGRAIKLSGKPRSELYITTKLGKLQQPGETVRSALLTSLKKLNLDYVDSYLVHNPARHPGRLQQIWKEMEEVKREGLAKSIGVSNFYVEHLEEVLSVATIIPAVNQIELHPYVWKSAKPTIAFDKEHGIVTSSFSGLSPIVRFPGGPVDAAIKQIRARLEKTRGAPVSDAQVLIKWLKQNGILVVTTSSKAERIREYLDTINVPDLTEEEMKLIEAKGAELHRKAFVSLLPAYL</sequence>
<feature type="site" description="Lowers pKa of active site Tyr" evidence="6">
    <location>
        <position position="75"/>
    </location>
</feature>
<dbReference type="FunFam" id="3.20.20.100:FF:000002">
    <property type="entry name" value="2,5-diketo-D-gluconic acid reductase A"/>
    <property type="match status" value="1"/>
</dbReference>
<evidence type="ECO:0000256" key="6">
    <source>
        <dbReference type="PIRSR" id="PIRSR000097-3"/>
    </source>
</evidence>
<dbReference type="OrthoDB" id="416253at2759"/>
<dbReference type="GO" id="GO:0016652">
    <property type="term" value="F:oxidoreductase activity, acting on NAD(P)H as acceptor"/>
    <property type="evidence" value="ECO:0007669"/>
    <property type="project" value="InterPro"/>
</dbReference>
<keyword evidence="2" id="KW-0521">NADP</keyword>
<dbReference type="InterPro" id="IPR036812">
    <property type="entry name" value="NAD(P)_OxRdtase_dom_sf"/>
</dbReference>
<feature type="binding site" evidence="5">
    <location>
        <position position="108"/>
    </location>
    <ligand>
        <name>substrate</name>
    </ligand>
</feature>
<dbReference type="AlphaFoldDB" id="A0A0C3PK15"/>
<dbReference type="InterPro" id="IPR023210">
    <property type="entry name" value="NADP_OxRdtase_dom"/>
</dbReference>
<evidence type="ECO:0000313" key="8">
    <source>
        <dbReference type="EMBL" id="KIO14540.1"/>
    </source>
</evidence>
<evidence type="ECO:0000256" key="1">
    <source>
        <dbReference type="ARBA" id="ARBA00007905"/>
    </source>
</evidence>
<evidence type="ECO:0000256" key="2">
    <source>
        <dbReference type="ARBA" id="ARBA00022857"/>
    </source>
</evidence>
<evidence type="ECO:0000256" key="3">
    <source>
        <dbReference type="ARBA" id="ARBA00023002"/>
    </source>
</evidence>
<dbReference type="InterPro" id="IPR018170">
    <property type="entry name" value="Aldo/ket_reductase_CS"/>
</dbReference>
<comment type="similarity">
    <text evidence="1">Belongs to the aldo/keto reductase family.</text>
</comment>
<keyword evidence="9" id="KW-1185">Reference proteome</keyword>
<keyword evidence="3" id="KW-0560">Oxidoreductase</keyword>
<dbReference type="FunCoup" id="A0A0C3PK15">
    <property type="interactions" value="185"/>
</dbReference>
<dbReference type="PRINTS" id="PR00069">
    <property type="entry name" value="ALDKETRDTASE"/>
</dbReference>
<feature type="domain" description="NADP-dependent oxidoreductase" evidence="7">
    <location>
        <begin position="23"/>
        <end position="272"/>
    </location>
</feature>
<dbReference type="Gene3D" id="3.20.20.100">
    <property type="entry name" value="NADP-dependent oxidoreductase domain"/>
    <property type="match status" value="1"/>
</dbReference>
<evidence type="ECO:0000259" key="7">
    <source>
        <dbReference type="Pfam" id="PF00248"/>
    </source>
</evidence>
<evidence type="ECO:0000256" key="4">
    <source>
        <dbReference type="PIRSR" id="PIRSR000097-1"/>
    </source>
</evidence>
<dbReference type="Proteomes" id="UP000054217">
    <property type="component" value="Unassembled WGS sequence"/>
</dbReference>
<reference evidence="9" key="2">
    <citation type="submission" date="2015-01" db="EMBL/GenBank/DDBJ databases">
        <title>Evolutionary Origins and Diversification of the Mycorrhizal Mutualists.</title>
        <authorList>
            <consortium name="DOE Joint Genome Institute"/>
            <consortium name="Mycorrhizal Genomics Consortium"/>
            <person name="Kohler A."/>
            <person name="Kuo A."/>
            <person name="Nagy L.G."/>
            <person name="Floudas D."/>
            <person name="Copeland A."/>
            <person name="Barry K.W."/>
            <person name="Cichocki N."/>
            <person name="Veneault-Fourrey C."/>
            <person name="LaButti K."/>
            <person name="Lindquist E.A."/>
            <person name="Lipzen A."/>
            <person name="Lundell T."/>
            <person name="Morin E."/>
            <person name="Murat C."/>
            <person name="Riley R."/>
            <person name="Ohm R."/>
            <person name="Sun H."/>
            <person name="Tunlid A."/>
            <person name="Henrissat B."/>
            <person name="Grigoriev I.V."/>
            <person name="Hibbett D.S."/>
            <person name="Martin F."/>
        </authorList>
    </citation>
    <scope>NUCLEOTIDE SEQUENCE [LARGE SCALE GENOMIC DNA]</scope>
    <source>
        <strain evidence="9">Marx 270</strain>
    </source>
</reference>
<dbReference type="InParanoid" id="A0A0C3PK15"/>
<feature type="active site" description="Proton donor" evidence="4">
    <location>
        <position position="50"/>
    </location>
</feature>
<dbReference type="Pfam" id="PF00248">
    <property type="entry name" value="Aldo_ket_red"/>
    <property type="match status" value="1"/>
</dbReference>
<dbReference type="PANTHER" id="PTHR43827">
    <property type="entry name" value="2,5-DIKETO-D-GLUCONIC ACID REDUCTASE"/>
    <property type="match status" value="1"/>
</dbReference>
<name>A0A0C3PK15_PISTI</name>
<gene>
    <name evidence="8" type="ORF">M404DRAFT_118699</name>
</gene>
<dbReference type="CDD" id="cd19120">
    <property type="entry name" value="AKR_AKR3C2-3"/>
    <property type="match status" value="1"/>
</dbReference>
<dbReference type="EMBL" id="KN831944">
    <property type="protein sequence ID" value="KIO14540.1"/>
    <property type="molecule type" value="Genomic_DNA"/>
</dbReference>